<dbReference type="Proteomes" id="UP001218218">
    <property type="component" value="Unassembled WGS sequence"/>
</dbReference>
<feature type="compositionally biased region" description="Basic and acidic residues" evidence="1">
    <location>
        <begin position="209"/>
        <end position="226"/>
    </location>
</feature>
<accession>A0AAD6ZJ82</accession>
<evidence type="ECO:0000256" key="1">
    <source>
        <dbReference type="SAM" id="MobiDB-lite"/>
    </source>
</evidence>
<reference evidence="2" key="1">
    <citation type="submission" date="2023-03" db="EMBL/GenBank/DDBJ databases">
        <title>Massive genome expansion in bonnet fungi (Mycena s.s.) driven by repeated elements and novel gene families across ecological guilds.</title>
        <authorList>
            <consortium name="Lawrence Berkeley National Laboratory"/>
            <person name="Harder C.B."/>
            <person name="Miyauchi S."/>
            <person name="Viragh M."/>
            <person name="Kuo A."/>
            <person name="Thoen E."/>
            <person name="Andreopoulos B."/>
            <person name="Lu D."/>
            <person name="Skrede I."/>
            <person name="Drula E."/>
            <person name="Henrissat B."/>
            <person name="Morin E."/>
            <person name="Kohler A."/>
            <person name="Barry K."/>
            <person name="LaButti K."/>
            <person name="Morin E."/>
            <person name="Salamov A."/>
            <person name="Lipzen A."/>
            <person name="Mereny Z."/>
            <person name="Hegedus B."/>
            <person name="Baldrian P."/>
            <person name="Stursova M."/>
            <person name="Weitz H."/>
            <person name="Taylor A."/>
            <person name="Grigoriev I.V."/>
            <person name="Nagy L.G."/>
            <person name="Martin F."/>
            <person name="Kauserud H."/>
        </authorList>
    </citation>
    <scope>NUCLEOTIDE SEQUENCE</scope>
    <source>
        <strain evidence="2">CBHHK002</strain>
    </source>
</reference>
<organism evidence="2 3">
    <name type="scientific">Mycena albidolilacea</name>
    <dbReference type="NCBI Taxonomy" id="1033008"/>
    <lineage>
        <taxon>Eukaryota</taxon>
        <taxon>Fungi</taxon>
        <taxon>Dikarya</taxon>
        <taxon>Basidiomycota</taxon>
        <taxon>Agaricomycotina</taxon>
        <taxon>Agaricomycetes</taxon>
        <taxon>Agaricomycetidae</taxon>
        <taxon>Agaricales</taxon>
        <taxon>Marasmiineae</taxon>
        <taxon>Mycenaceae</taxon>
        <taxon>Mycena</taxon>
    </lineage>
</organism>
<name>A0AAD6ZJ82_9AGAR</name>
<feature type="region of interest" description="Disordered" evidence="1">
    <location>
        <begin position="209"/>
        <end position="235"/>
    </location>
</feature>
<comment type="caution">
    <text evidence="2">The sequence shown here is derived from an EMBL/GenBank/DDBJ whole genome shotgun (WGS) entry which is preliminary data.</text>
</comment>
<protein>
    <submittedName>
        <fullName evidence="2">Uncharacterized protein</fullName>
    </submittedName>
</protein>
<sequence length="235" mass="26123">MNIYVPGQTQVLILPRTSKIDTGELPAADYADSGDGSNALEIWFDLACNSVHGASRGRICASIAHQDIAQILMYGNCILSDIFAAGIAADASASPVFKSTQFQALGQTTDKFSPTTRSKLGWFYAFSCSRESYISSMIYVQKGILPNNNVKTASMFFPWFEPWEASTESRYMLTNPTKWKLNSPWNVNGTTSARTRYQVWYYSEQCKKQGEGHKNTSSDDDYRLANDSECPPVPV</sequence>
<proteinExistence type="predicted"/>
<dbReference type="AlphaFoldDB" id="A0AAD6ZJ82"/>
<gene>
    <name evidence="2" type="ORF">DFH08DRAFT_816819</name>
</gene>
<evidence type="ECO:0000313" key="2">
    <source>
        <dbReference type="EMBL" id="KAJ7325740.1"/>
    </source>
</evidence>
<keyword evidence="3" id="KW-1185">Reference proteome</keyword>
<dbReference type="EMBL" id="JARIHO010000043">
    <property type="protein sequence ID" value="KAJ7325740.1"/>
    <property type="molecule type" value="Genomic_DNA"/>
</dbReference>
<evidence type="ECO:0000313" key="3">
    <source>
        <dbReference type="Proteomes" id="UP001218218"/>
    </source>
</evidence>